<feature type="region of interest" description="Disordered" evidence="5">
    <location>
        <begin position="891"/>
        <end position="914"/>
    </location>
</feature>
<feature type="domain" description="PHD-type" evidence="6">
    <location>
        <begin position="71"/>
        <end position="191"/>
    </location>
</feature>
<evidence type="ECO:0000259" key="7">
    <source>
        <dbReference type="PROSITE" id="PS50089"/>
    </source>
</evidence>
<evidence type="ECO:0000259" key="6">
    <source>
        <dbReference type="PROSITE" id="PS50016"/>
    </source>
</evidence>
<feature type="region of interest" description="Disordered" evidence="5">
    <location>
        <begin position="270"/>
        <end position="293"/>
    </location>
</feature>
<dbReference type="InterPro" id="IPR017907">
    <property type="entry name" value="Znf_RING_CS"/>
</dbReference>
<sequence>MVNFRHMEVEFVTEETSDDENFGFDDGSEDYLNFDGERCGICMDVVIDRGVLDCCQHWFCFDCIDNWATITSLCPLCQNEFQLITCVPVYDTVGGNKTDDETSPRDDDWFIEGKSNNVSFPSYYIDENAVVCMDGNGCKIRSGSVSIEADSDIDTSIACDSCDKWYHAFCVGFDPEGSCDSSWLCPRCNDKGPNELDNVSLRKSYLNSLEVANCGFVDGASLSGRVLVSVADDGETAVVVSLIDENQESSQSASAFCKDKNMGNTFLPSSMCSSPKPEAVSGDKESVEPNSCEQGTAELNFSRDNHGSSSHDDVLPAELNTNADGVVEVAPGHLKETMTESGLDLDLDMKDNHVAEDKVPQLSEPNNRSQDPKPEKATPDDVVDNMMADEKLAITGITCAKRKYRDNRNAEGRTEANIEVKIPRKKMKAEKNSQPISNIMDQTAALVRDESTTISRQKRLREKENASLDIRDIVQGSYRKSLKKPGHRNSSDTTCKEGESAAGLRVKKIVRRAGDDKESSTLVQELRQKIREAVRNKSSEELVGKNRFDPKLLDAFRAALAGSGADIRKPPLDVRAKRSLLQKGKVRESLTKKIYGAGGKRKRAWTRECEVEFWKHRCMKISKPEKIQALKSVLDVLRDNNLQEKKTPENEEEETKGSILSRVYLADTSVFPRNNDIKPVANLRAAGAPKPKKESSLTGNNSIPSTSNQSDANSLRLCSSSQLKVLPLDGKETKKSVTEVKSALGGKKVPLDKEKTTKSDMAKGDKRQWALELLARKTAVPGKNMQEKEDDNAILKGNFTLLAQLPKEMRPVLAASRHNKIPVSVRQIQLYRLTEHFLKKANVSVVCRSAETELAVADAVNIEKQVADRSHSKLVYLNLCSQELSRRADDINSSSDAATEESNNNNNNNIDSSPLDLGVEEALRRAGLVSDSPPTSPNHPTDDITNDNNNNNYKVCSADSSDDEGPENVIEAEPHSELDIYGDFEYSLEDDDFIGAGSLSTNSKPQPEPPKLKLLFSSIKPEKSDEKALAELSGPVESRNDVGTGGPDLDNSKDEGLIRNSAVDDSEKELLMAECEELYGPDKEPLVEKYPLAVSDNKPFDGLSEENGSNKRLGQIQSPSNIKDKNNAVKKDRTAKADTKPLESSMIMKKVEAYIKEHVRPLCKSGVITVEQYRWAVGKTTEKVMKYHSKEKNANFLIKEGEKVKKLAEQYVEASQQLTKCKPS</sequence>
<proteinExistence type="predicted"/>
<feature type="region of interest" description="Disordered" evidence="5">
    <location>
        <begin position="480"/>
        <end position="500"/>
    </location>
</feature>
<feature type="compositionally biased region" description="Basic and acidic residues" evidence="5">
    <location>
        <begin position="1122"/>
        <end position="1140"/>
    </location>
</feature>
<dbReference type="InterPro" id="IPR001841">
    <property type="entry name" value="Znf_RING"/>
</dbReference>
<dbReference type="SMART" id="SM00249">
    <property type="entry name" value="PHD"/>
    <property type="match status" value="1"/>
</dbReference>
<feature type="domain" description="RING-type" evidence="7">
    <location>
        <begin position="39"/>
        <end position="78"/>
    </location>
</feature>
<dbReference type="Gene3D" id="3.30.40.10">
    <property type="entry name" value="Zinc/RING finger domain, C3HC4 (zinc finger)"/>
    <property type="match status" value="2"/>
</dbReference>
<evidence type="ECO:0008006" key="10">
    <source>
        <dbReference type="Google" id="ProtNLM"/>
    </source>
</evidence>
<dbReference type="InterPro" id="IPR001965">
    <property type="entry name" value="Znf_PHD"/>
</dbReference>
<feature type="compositionally biased region" description="Polar residues" evidence="5">
    <location>
        <begin position="696"/>
        <end position="714"/>
    </location>
</feature>
<name>A0A9N7NVT9_STRHE</name>
<dbReference type="PROSITE" id="PS50016">
    <property type="entry name" value="ZF_PHD_2"/>
    <property type="match status" value="1"/>
</dbReference>
<keyword evidence="1" id="KW-0479">Metal-binding</keyword>
<feature type="compositionally biased region" description="Low complexity" evidence="5">
    <location>
        <begin position="892"/>
        <end position="913"/>
    </location>
</feature>
<organism evidence="8 9">
    <name type="scientific">Striga hermonthica</name>
    <name type="common">Purple witchweed</name>
    <name type="synonym">Buchnera hermonthica</name>
    <dbReference type="NCBI Taxonomy" id="68872"/>
    <lineage>
        <taxon>Eukaryota</taxon>
        <taxon>Viridiplantae</taxon>
        <taxon>Streptophyta</taxon>
        <taxon>Embryophyta</taxon>
        <taxon>Tracheophyta</taxon>
        <taxon>Spermatophyta</taxon>
        <taxon>Magnoliopsida</taxon>
        <taxon>eudicotyledons</taxon>
        <taxon>Gunneridae</taxon>
        <taxon>Pentapetalae</taxon>
        <taxon>asterids</taxon>
        <taxon>lamiids</taxon>
        <taxon>Lamiales</taxon>
        <taxon>Orobanchaceae</taxon>
        <taxon>Buchnereae</taxon>
        <taxon>Striga</taxon>
    </lineage>
</organism>
<evidence type="ECO:0000256" key="4">
    <source>
        <dbReference type="PROSITE-ProRule" id="PRU00175"/>
    </source>
</evidence>
<dbReference type="AlphaFoldDB" id="A0A9N7NVT9"/>
<dbReference type="SMART" id="SM00184">
    <property type="entry name" value="RING"/>
    <property type="match status" value="2"/>
</dbReference>
<feature type="region of interest" description="Disordered" evidence="5">
    <location>
        <begin position="927"/>
        <end position="968"/>
    </location>
</feature>
<dbReference type="EMBL" id="CACSLK010030875">
    <property type="protein sequence ID" value="CAA0838233.1"/>
    <property type="molecule type" value="Genomic_DNA"/>
</dbReference>
<comment type="caution">
    <text evidence="8">The sequence shown here is derived from an EMBL/GenBank/DDBJ whole genome shotgun (WGS) entry which is preliminary data.</text>
</comment>
<dbReference type="GO" id="GO:0016567">
    <property type="term" value="P:protein ubiquitination"/>
    <property type="evidence" value="ECO:0007669"/>
    <property type="project" value="TreeGrafter"/>
</dbReference>
<keyword evidence="3" id="KW-0862">Zinc</keyword>
<accession>A0A9N7NVT9</accession>
<dbReference type="SUPFAM" id="SSF57850">
    <property type="entry name" value="RING/U-box"/>
    <property type="match status" value="1"/>
</dbReference>
<keyword evidence="2 4" id="KW-0863">Zinc-finger</keyword>
<dbReference type="GO" id="GO:0061630">
    <property type="term" value="F:ubiquitin protein ligase activity"/>
    <property type="evidence" value="ECO:0007669"/>
    <property type="project" value="TreeGrafter"/>
</dbReference>
<dbReference type="PROSITE" id="PS50089">
    <property type="entry name" value="ZF_RING_2"/>
    <property type="match status" value="1"/>
</dbReference>
<dbReference type="InterPro" id="IPR031736">
    <property type="entry name" value="REXO1-like_dom"/>
</dbReference>
<feature type="compositionally biased region" description="Polar residues" evidence="5">
    <location>
        <begin position="1106"/>
        <end position="1121"/>
    </location>
</feature>
<dbReference type="InterPro" id="IPR013083">
    <property type="entry name" value="Znf_RING/FYVE/PHD"/>
</dbReference>
<feature type="region of interest" description="Disordered" evidence="5">
    <location>
        <begin position="682"/>
        <end position="714"/>
    </location>
</feature>
<evidence type="ECO:0000256" key="2">
    <source>
        <dbReference type="ARBA" id="ARBA00022771"/>
    </source>
</evidence>
<dbReference type="Proteomes" id="UP001153555">
    <property type="component" value="Unassembled WGS sequence"/>
</dbReference>
<evidence type="ECO:0000256" key="5">
    <source>
        <dbReference type="SAM" id="MobiDB-lite"/>
    </source>
</evidence>
<dbReference type="InterPro" id="IPR019787">
    <property type="entry name" value="Znf_PHD-finger"/>
</dbReference>
<evidence type="ECO:0000256" key="3">
    <source>
        <dbReference type="ARBA" id="ARBA00022833"/>
    </source>
</evidence>
<reference evidence="8" key="1">
    <citation type="submission" date="2019-12" db="EMBL/GenBank/DDBJ databases">
        <authorList>
            <person name="Scholes J."/>
        </authorList>
    </citation>
    <scope>NUCLEOTIDE SEQUENCE</scope>
</reference>
<feature type="compositionally biased region" description="Basic and acidic residues" evidence="5">
    <location>
        <begin position="370"/>
        <end position="379"/>
    </location>
</feature>
<dbReference type="Pfam" id="PF13639">
    <property type="entry name" value="zf-RING_2"/>
    <property type="match status" value="1"/>
</dbReference>
<dbReference type="GO" id="GO:0008270">
    <property type="term" value="F:zinc ion binding"/>
    <property type="evidence" value="ECO:0007669"/>
    <property type="project" value="UniProtKB-KW"/>
</dbReference>
<dbReference type="PROSITE" id="PS00518">
    <property type="entry name" value="ZF_RING_1"/>
    <property type="match status" value="1"/>
</dbReference>
<dbReference type="OrthoDB" id="21204at2759"/>
<dbReference type="PANTHER" id="PTHR15315">
    <property type="entry name" value="RING FINGER PROTEIN 41, 151"/>
    <property type="match status" value="1"/>
</dbReference>
<dbReference type="Pfam" id="PF00628">
    <property type="entry name" value="PHD"/>
    <property type="match status" value="1"/>
</dbReference>
<feature type="region of interest" description="Disordered" evidence="5">
    <location>
        <begin position="357"/>
        <end position="381"/>
    </location>
</feature>
<keyword evidence="9" id="KW-1185">Reference proteome</keyword>
<evidence type="ECO:0000313" key="9">
    <source>
        <dbReference type="Proteomes" id="UP001153555"/>
    </source>
</evidence>
<gene>
    <name evidence="8" type="ORF">SHERM_04842</name>
</gene>
<protein>
    <recommendedName>
        <fullName evidence="10">RING/U-box protein</fullName>
    </recommendedName>
</protein>
<dbReference type="Pfam" id="PF15870">
    <property type="entry name" value="EloA-BP1"/>
    <property type="match status" value="1"/>
</dbReference>
<feature type="region of interest" description="Disordered" evidence="5">
    <location>
        <begin position="1023"/>
        <end position="1063"/>
    </location>
</feature>
<dbReference type="SUPFAM" id="SSF57903">
    <property type="entry name" value="FYVE/PHD zinc finger"/>
    <property type="match status" value="1"/>
</dbReference>
<evidence type="ECO:0000256" key="1">
    <source>
        <dbReference type="ARBA" id="ARBA00022723"/>
    </source>
</evidence>
<feature type="region of interest" description="Disordered" evidence="5">
    <location>
        <begin position="1097"/>
        <end position="1140"/>
    </location>
</feature>
<dbReference type="PANTHER" id="PTHR15315:SF26">
    <property type="entry name" value="E3 UBIQUITIN-PROTEIN LIGASE NRDP1"/>
    <property type="match status" value="1"/>
</dbReference>
<dbReference type="InterPro" id="IPR011011">
    <property type="entry name" value="Znf_FYVE_PHD"/>
</dbReference>
<evidence type="ECO:0000313" key="8">
    <source>
        <dbReference type="EMBL" id="CAA0838233.1"/>
    </source>
</evidence>